<evidence type="ECO:0000313" key="6">
    <source>
        <dbReference type="EMBL" id="MBN8660401.1"/>
    </source>
</evidence>
<dbReference type="EMBL" id="JAFLCK010000010">
    <property type="protein sequence ID" value="MBN8660401.1"/>
    <property type="molecule type" value="Genomic_DNA"/>
</dbReference>
<dbReference type="PROSITE" id="PS50005">
    <property type="entry name" value="TPR"/>
    <property type="match status" value="3"/>
</dbReference>
<dbReference type="Pfam" id="PF13432">
    <property type="entry name" value="TPR_16"/>
    <property type="match status" value="1"/>
</dbReference>
<dbReference type="AlphaFoldDB" id="A0A8J7PCE7"/>
<accession>A0A8J7PCE7</accession>
<gene>
    <name evidence="6" type="ORF">J0M35_08580</name>
</gene>
<dbReference type="SMART" id="SM00028">
    <property type="entry name" value="TPR"/>
    <property type="match status" value="10"/>
</dbReference>
<name>A0A8J7PCE7_9BACT</name>
<comment type="caution">
    <text evidence="6">The sequence shown here is derived from an EMBL/GenBank/DDBJ whole genome shotgun (WGS) entry which is preliminary data.</text>
</comment>
<feature type="repeat" description="TPR" evidence="3">
    <location>
        <begin position="496"/>
        <end position="529"/>
    </location>
</feature>
<dbReference type="Proteomes" id="UP000664277">
    <property type="component" value="Unassembled WGS sequence"/>
</dbReference>
<dbReference type="InterPro" id="IPR050498">
    <property type="entry name" value="Ycf3"/>
</dbReference>
<feature type="repeat" description="TPR" evidence="3">
    <location>
        <begin position="361"/>
        <end position="394"/>
    </location>
</feature>
<reference evidence="6" key="1">
    <citation type="submission" date="2021-02" db="EMBL/GenBank/DDBJ databases">
        <title>Genome-Resolved Metagenomics of a Microbial Community Performing Photosynthetic Biological Nutrient Removal.</title>
        <authorList>
            <person name="Mcdaniel E.A."/>
        </authorList>
    </citation>
    <scope>NUCLEOTIDE SEQUENCE</scope>
    <source>
        <strain evidence="6">UWPOB_OBS1</strain>
    </source>
</reference>
<proteinExistence type="predicted"/>
<evidence type="ECO:0000256" key="3">
    <source>
        <dbReference type="PROSITE-ProRule" id="PRU00339"/>
    </source>
</evidence>
<protein>
    <submittedName>
        <fullName evidence="6">Tetratricopeptide repeat protein</fullName>
    </submittedName>
</protein>
<evidence type="ECO:0000256" key="4">
    <source>
        <dbReference type="SAM" id="Coils"/>
    </source>
</evidence>
<evidence type="ECO:0000259" key="5">
    <source>
        <dbReference type="Pfam" id="PF14300"/>
    </source>
</evidence>
<keyword evidence="1" id="KW-0677">Repeat</keyword>
<dbReference type="PANTHER" id="PTHR44858">
    <property type="entry name" value="TETRATRICOPEPTIDE REPEAT PROTEIN 6"/>
    <property type="match status" value="1"/>
</dbReference>
<dbReference type="PROSITE" id="PS50293">
    <property type="entry name" value="TPR_REGION"/>
    <property type="match status" value="1"/>
</dbReference>
<organism evidence="6 7">
    <name type="scientific">Candidatus Obscuribacter phosphatis</name>
    <dbReference type="NCBI Taxonomy" id="1906157"/>
    <lineage>
        <taxon>Bacteria</taxon>
        <taxon>Bacillati</taxon>
        <taxon>Candidatus Melainabacteria</taxon>
        <taxon>Candidatus Obscuribacterales</taxon>
        <taxon>Candidatus Obscuribacteraceae</taxon>
        <taxon>Candidatus Obscuribacter</taxon>
    </lineage>
</organism>
<dbReference type="InterPro" id="IPR011990">
    <property type="entry name" value="TPR-like_helical_dom_sf"/>
</dbReference>
<sequence>MKIQPPGLPISLLTKVPPPVLFDFLSGQLNKTFFLSPVFSGEECPALLPPHWQAVFATTIFDNLFLQGGFETILSSATTDIEMTKTAYETIGLPEIVELLEEATSKVKHLKVVPSKQELEKEMLEAQRSGKKLEDLKRERNFSKNNRFARENQRYTELLFHAEKRRTSYLLENLEAFSLHEFGKNTHYDDLIFAEYWNIKELEPFLEECDYEIAEFDSSRAAKLLGKLTRALRLKGMLGAADIVYHRMLPLLIGGFHGENEDVRKAILDYTKILDELGRSVEAEMLRANVFFIKAHINFLNGRLAEAERNSIEAKLHYPKEVSPWHIASIHAFKGELKMAQGKPEEALQEYNTALSMKDDLQWLELRANARIQLEDMDGALADYEKAIELAPRQINFYYRLGLLAANCGDFKRAEDAFSMIRKLDSEALNNLELYEVYLHAGYMEGAAREVERALLKDPGDSQALVKKGTLALLQGKNEAAVQTFKMALEQDPKNGEAWLALGNFYLHMGNFKECQKHLDKALKLEPNNPDFLASQATYLHASGQSAKAIKVLNNAIKLVEEQHRQEIVDQYFDSDEAVENVNLDNVNLKHNHTEAARLSANRANLDEMDFVAFYNLRALCYLDLKDYEQAIKDARYAYQFPFTRTATPLLVMAQAHLVMGDHDRAVKLAQDALSYDEELDWAHLIRAQGYLAKGNYAKSIKEATAAISISEGDGRAYFIRSIALTLSGNESKARKDIDRSAALGFVMDEDDALHHLVQKLLG</sequence>
<evidence type="ECO:0000256" key="2">
    <source>
        <dbReference type="ARBA" id="ARBA00022803"/>
    </source>
</evidence>
<feature type="repeat" description="TPR" evidence="3">
    <location>
        <begin position="462"/>
        <end position="495"/>
    </location>
</feature>
<dbReference type="Pfam" id="PF14559">
    <property type="entry name" value="TPR_19"/>
    <property type="match status" value="1"/>
</dbReference>
<dbReference type="InterPro" id="IPR025402">
    <property type="entry name" value="DMP19_C"/>
</dbReference>
<dbReference type="Pfam" id="PF13181">
    <property type="entry name" value="TPR_8"/>
    <property type="match status" value="1"/>
</dbReference>
<dbReference type="Gene3D" id="1.25.40.10">
    <property type="entry name" value="Tetratricopeptide repeat domain"/>
    <property type="match status" value="3"/>
</dbReference>
<dbReference type="SUPFAM" id="SSF48452">
    <property type="entry name" value="TPR-like"/>
    <property type="match status" value="3"/>
</dbReference>
<feature type="domain" description="DNA mimic protein DMP19 C-terminal" evidence="5">
    <location>
        <begin position="48"/>
        <end position="155"/>
    </location>
</feature>
<dbReference type="PANTHER" id="PTHR44858:SF1">
    <property type="entry name" value="UDP-N-ACETYLGLUCOSAMINE--PEPTIDE N-ACETYLGLUCOSAMINYLTRANSFERASE SPINDLY-RELATED"/>
    <property type="match status" value="1"/>
</dbReference>
<evidence type="ECO:0000256" key="1">
    <source>
        <dbReference type="ARBA" id="ARBA00022737"/>
    </source>
</evidence>
<keyword evidence="2 3" id="KW-0802">TPR repeat</keyword>
<dbReference type="InterPro" id="IPR019734">
    <property type="entry name" value="TPR_rpt"/>
</dbReference>
<keyword evidence="4" id="KW-0175">Coiled coil</keyword>
<dbReference type="Pfam" id="PF14300">
    <property type="entry name" value="DMP19"/>
    <property type="match status" value="1"/>
</dbReference>
<evidence type="ECO:0000313" key="7">
    <source>
        <dbReference type="Proteomes" id="UP000664277"/>
    </source>
</evidence>
<dbReference type="Pfam" id="PF13414">
    <property type="entry name" value="TPR_11"/>
    <property type="match status" value="1"/>
</dbReference>
<feature type="coiled-coil region" evidence="4">
    <location>
        <begin position="116"/>
        <end position="146"/>
    </location>
</feature>